<protein>
    <recommendedName>
        <fullName evidence="4">Secreted protein</fullName>
    </recommendedName>
</protein>
<feature type="chain" id="PRO_5008068900" description="Secreted protein" evidence="1">
    <location>
        <begin position="23"/>
        <end position="122"/>
    </location>
</feature>
<comment type="caution">
    <text evidence="2">The sequence shown here is derived from an EMBL/GenBank/DDBJ whole genome shotgun (WGS) entry which is preliminary data.</text>
</comment>
<accession>A0A177N906</accession>
<organism evidence="2 3">
    <name type="scientific">Methylomonas koyamae</name>
    <dbReference type="NCBI Taxonomy" id="702114"/>
    <lineage>
        <taxon>Bacteria</taxon>
        <taxon>Pseudomonadati</taxon>
        <taxon>Pseudomonadota</taxon>
        <taxon>Gammaproteobacteria</taxon>
        <taxon>Methylococcales</taxon>
        <taxon>Methylococcaceae</taxon>
        <taxon>Methylomonas</taxon>
    </lineage>
</organism>
<feature type="signal peptide" evidence="1">
    <location>
        <begin position="1"/>
        <end position="22"/>
    </location>
</feature>
<evidence type="ECO:0000313" key="2">
    <source>
        <dbReference type="EMBL" id="OAI14417.1"/>
    </source>
</evidence>
<evidence type="ECO:0000313" key="3">
    <source>
        <dbReference type="Proteomes" id="UP000077857"/>
    </source>
</evidence>
<proteinExistence type="predicted"/>
<reference evidence="2 3" key="1">
    <citation type="submission" date="2016-03" db="EMBL/GenBank/DDBJ databases">
        <authorList>
            <person name="Ploux O."/>
        </authorList>
    </citation>
    <scope>NUCLEOTIDE SEQUENCE [LARGE SCALE GENOMIC DNA]</scope>
    <source>
        <strain evidence="2 3">R-45378</strain>
    </source>
</reference>
<evidence type="ECO:0000256" key="1">
    <source>
        <dbReference type="SAM" id="SignalP"/>
    </source>
</evidence>
<name>A0A177N906_9GAMM</name>
<keyword evidence="1" id="KW-0732">Signal</keyword>
<dbReference type="AlphaFoldDB" id="A0A177N906"/>
<sequence>MKTLITYLLVAFGIFASAAAVSAPADIAKLFGRLPTITKYERSCVVSAATPAELRACINNLPSTEYYSRERSRSLARLETLNTIVADLNAVPDLTPIEKFCLFTATPACMEACIQGWVCSAD</sequence>
<dbReference type="Proteomes" id="UP000077857">
    <property type="component" value="Unassembled WGS sequence"/>
</dbReference>
<dbReference type="RefSeq" id="WP_064041131.1">
    <property type="nucleotide sequence ID" value="NZ_LUUJ01000090.1"/>
</dbReference>
<evidence type="ECO:0008006" key="4">
    <source>
        <dbReference type="Google" id="ProtNLM"/>
    </source>
</evidence>
<dbReference type="EMBL" id="LUUJ01000090">
    <property type="protein sequence ID" value="OAI14417.1"/>
    <property type="molecule type" value="Genomic_DNA"/>
</dbReference>
<gene>
    <name evidence="2" type="ORF">A1507_15370</name>
</gene>
<dbReference type="OrthoDB" id="9924316at2"/>